<dbReference type="GO" id="GO:0003689">
    <property type="term" value="F:DNA clamp loader activity"/>
    <property type="evidence" value="ECO:0007669"/>
    <property type="project" value="InterPro"/>
</dbReference>
<evidence type="ECO:0000256" key="6">
    <source>
        <dbReference type="ARBA" id="ARBA00023242"/>
    </source>
</evidence>
<keyword evidence="10" id="KW-1185">Reference proteome</keyword>
<dbReference type="AlphaFoldDB" id="A0AAV8UQ57"/>
<dbReference type="Gene3D" id="3.40.50.300">
    <property type="entry name" value="P-loop containing nucleotide triphosphate hydrolases"/>
    <property type="match status" value="1"/>
</dbReference>
<feature type="region of interest" description="Disordered" evidence="7">
    <location>
        <begin position="608"/>
        <end position="687"/>
    </location>
</feature>
<sequence>MDLRNFFGKSSTSRTKKEGLKERKQANPVEEGEDPTTVSKRPRRAAQRGPVADDKRVPKENDATYAEKEAAESDDSSDSDEVEVTEIKRRRKGRAAQAPSSIPSKVSKAKQQPVKYGEPFPTIKREPFVPSAEALWVDKYKPETISDLCANPKHASDLVKWLRNWRSIHLHSGPKKGKLPPGQEKAVLLAGPPGVGKTSLAYAACKEVGMEAQEFNASDTRSKKSVASIIGSLAVNEAIGQYLRLDDSPKAPRKDGQVVIMDEVDGMSAGDRGGVQELISIIKSTKIPIICIANDDGHPKVRSLANHCFKLKFRRPMVSQVRRRLKYICDQEGFRNISSEVLDEVAEACHGDIRQMVNMLQSWQARKLSVSQAEARDYLSSEGKSFQQQPIFDLFKVFFEKNADIYQRLDKYFMDPDLVPLMVQENYVHFSASEDIDKLAKATDLMSMADIGNKQLRESSRWDLMPTIALLSSVYPGSILASHLMGRPNFPSWLGKMSSERKSVRLAQEIDMHIKTRVNADWKLLLLDYAPCLRSHLSLPLIRNGKEGVPTVIDLLDEYYLSNVDWETILDLTSVQQRSNPKDSIPSAVKSAFTRTYQSGDHVSSTVSLTQMKKSGRSAPKEVVEAGDEVIVEKGDEEEQDAEEEVEDDTLKGDKMVKAGKASGKKRGGSTASSRGGVRGRGRKKKG</sequence>
<dbReference type="Pfam" id="PF25361">
    <property type="entry name" value="AAA_lid_RFC1"/>
    <property type="match status" value="1"/>
</dbReference>
<dbReference type="Pfam" id="PF00004">
    <property type="entry name" value="AAA"/>
    <property type="match status" value="1"/>
</dbReference>
<dbReference type="Proteomes" id="UP001157974">
    <property type="component" value="Unassembled WGS sequence"/>
</dbReference>
<proteinExistence type="inferred from homology"/>
<feature type="compositionally biased region" description="Acidic residues" evidence="7">
    <location>
        <begin position="625"/>
        <end position="648"/>
    </location>
</feature>
<evidence type="ECO:0000256" key="5">
    <source>
        <dbReference type="ARBA" id="ARBA00022840"/>
    </source>
</evidence>
<dbReference type="GO" id="GO:0005524">
    <property type="term" value="F:ATP binding"/>
    <property type="evidence" value="ECO:0007669"/>
    <property type="project" value="UniProtKB-KW"/>
</dbReference>
<dbReference type="CDD" id="cd00009">
    <property type="entry name" value="AAA"/>
    <property type="match status" value="1"/>
</dbReference>
<gene>
    <name evidence="9" type="ORF">NDN08_004818</name>
</gene>
<evidence type="ECO:0000256" key="7">
    <source>
        <dbReference type="SAM" id="MobiDB-lite"/>
    </source>
</evidence>
<dbReference type="InterPro" id="IPR003593">
    <property type="entry name" value="AAA+_ATPase"/>
</dbReference>
<evidence type="ECO:0000256" key="4">
    <source>
        <dbReference type="ARBA" id="ARBA00022741"/>
    </source>
</evidence>
<feature type="domain" description="AAA+ ATPase" evidence="8">
    <location>
        <begin position="183"/>
        <end position="322"/>
    </location>
</feature>
<keyword evidence="5" id="KW-0067">ATP-binding</keyword>
<evidence type="ECO:0000256" key="2">
    <source>
        <dbReference type="ARBA" id="ARBA00006116"/>
    </source>
</evidence>
<dbReference type="GO" id="GO:0016887">
    <property type="term" value="F:ATP hydrolysis activity"/>
    <property type="evidence" value="ECO:0007669"/>
    <property type="project" value="InterPro"/>
</dbReference>
<dbReference type="SUPFAM" id="SSF52540">
    <property type="entry name" value="P-loop containing nucleoside triphosphate hydrolases"/>
    <property type="match status" value="1"/>
</dbReference>
<protein>
    <recommendedName>
        <fullName evidence="8">AAA+ ATPase domain-containing protein</fullName>
    </recommendedName>
</protein>
<name>A0AAV8UQ57_9RHOD</name>
<evidence type="ECO:0000313" key="9">
    <source>
        <dbReference type="EMBL" id="KAJ8903718.1"/>
    </source>
</evidence>
<feature type="compositionally biased region" description="Acidic residues" evidence="7">
    <location>
        <begin position="72"/>
        <end position="84"/>
    </location>
</feature>
<feature type="compositionally biased region" description="Basic residues" evidence="7">
    <location>
        <begin position="678"/>
        <end position="687"/>
    </location>
</feature>
<dbReference type="GO" id="GO:0005663">
    <property type="term" value="C:DNA replication factor C complex"/>
    <property type="evidence" value="ECO:0007669"/>
    <property type="project" value="InterPro"/>
</dbReference>
<dbReference type="InterPro" id="IPR012178">
    <property type="entry name" value="RFC1"/>
</dbReference>
<dbReference type="PIRSF" id="PIRSF036578">
    <property type="entry name" value="RFC1"/>
    <property type="match status" value="1"/>
</dbReference>
<comment type="caution">
    <text evidence="9">The sequence shown here is derived from an EMBL/GenBank/DDBJ whole genome shotgun (WGS) entry which is preliminary data.</text>
</comment>
<dbReference type="SUPFAM" id="SSF48019">
    <property type="entry name" value="post-AAA+ oligomerization domain-like"/>
    <property type="match status" value="1"/>
</dbReference>
<comment type="subcellular location">
    <subcellularLocation>
        <location evidence="1">Nucleus</location>
    </subcellularLocation>
</comment>
<dbReference type="Gene3D" id="1.10.8.60">
    <property type="match status" value="1"/>
</dbReference>
<keyword evidence="4" id="KW-0547">Nucleotide-binding</keyword>
<comment type="similarity">
    <text evidence="2">Belongs to the activator 1 large subunit family.</text>
</comment>
<feature type="region of interest" description="Disordered" evidence="7">
    <location>
        <begin position="1"/>
        <end position="119"/>
    </location>
</feature>
<evidence type="ECO:0000256" key="1">
    <source>
        <dbReference type="ARBA" id="ARBA00004123"/>
    </source>
</evidence>
<accession>A0AAV8UQ57</accession>
<dbReference type="Pfam" id="PF08519">
    <property type="entry name" value="RFC1"/>
    <property type="match status" value="1"/>
</dbReference>
<dbReference type="PANTHER" id="PTHR23389">
    <property type="entry name" value="CHROMOSOME TRANSMISSION FIDELITY FACTOR 18"/>
    <property type="match status" value="1"/>
</dbReference>
<dbReference type="GO" id="GO:0006281">
    <property type="term" value="P:DNA repair"/>
    <property type="evidence" value="ECO:0007669"/>
    <property type="project" value="InterPro"/>
</dbReference>
<evidence type="ECO:0000313" key="10">
    <source>
        <dbReference type="Proteomes" id="UP001157974"/>
    </source>
</evidence>
<dbReference type="InterPro" id="IPR013725">
    <property type="entry name" value="DNA_replication_fac_RFC1_C"/>
</dbReference>
<dbReference type="GO" id="GO:0003677">
    <property type="term" value="F:DNA binding"/>
    <property type="evidence" value="ECO:0007669"/>
    <property type="project" value="InterPro"/>
</dbReference>
<evidence type="ECO:0000259" key="8">
    <source>
        <dbReference type="SMART" id="SM00382"/>
    </source>
</evidence>
<dbReference type="PANTHER" id="PTHR23389:SF6">
    <property type="entry name" value="REPLICATION FACTOR C SUBUNIT 1"/>
    <property type="match status" value="1"/>
</dbReference>
<dbReference type="InterPro" id="IPR027417">
    <property type="entry name" value="P-loop_NTPase"/>
</dbReference>
<evidence type="ECO:0000256" key="3">
    <source>
        <dbReference type="ARBA" id="ARBA00022705"/>
    </source>
</evidence>
<dbReference type="SMART" id="SM00382">
    <property type="entry name" value="AAA"/>
    <property type="match status" value="1"/>
</dbReference>
<organism evidence="9 10">
    <name type="scientific">Rhodosorus marinus</name>
    <dbReference type="NCBI Taxonomy" id="101924"/>
    <lineage>
        <taxon>Eukaryota</taxon>
        <taxon>Rhodophyta</taxon>
        <taxon>Stylonematophyceae</taxon>
        <taxon>Stylonematales</taxon>
        <taxon>Stylonemataceae</taxon>
        <taxon>Rhodosorus</taxon>
    </lineage>
</organism>
<dbReference type="GO" id="GO:0006260">
    <property type="term" value="P:DNA replication"/>
    <property type="evidence" value="ECO:0007669"/>
    <property type="project" value="UniProtKB-KW"/>
</dbReference>
<dbReference type="GO" id="GO:0005634">
    <property type="term" value="C:nucleus"/>
    <property type="evidence" value="ECO:0007669"/>
    <property type="project" value="UniProtKB-SubCell"/>
</dbReference>
<keyword evidence="6" id="KW-0539">Nucleus</keyword>
<reference evidence="9 10" key="1">
    <citation type="journal article" date="2023" name="Nat. Commun.">
        <title>Origin of minicircular mitochondrial genomes in red algae.</title>
        <authorList>
            <person name="Lee Y."/>
            <person name="Cho C.H."/>
            <person name="Lee Y.M."/>
            <person name="Park S.I."/>
            <person name="Yang J.H."/>
            <person name="West J.A."/>
            <person name="Bhattacharya D."/>
            <person name="Yoon H.S."/>
        </authorList>
    </citation>
    <scope>NUCLEOTIDE SEQUENCE [LARGE SCALE GENOMIC DNA]</scope>
    <source>
        <strain evidence="9 10">CCMP1338</strain>
        <tissue evidence="9">Whole cell</tissue>
    </source>
</reference>
<dbReference type="InterPro" id="IPR008921">
    <property type="entry name" value="DNA_pol3_clamp-load_cplx_C"/>
</dbReference>
<feature type="compositionally biased region" description="Basic and acidic residues" evidence="7">
    <location>
        <begin position="15"/>
        <end position="25"/>
    </location>
</feature>
<dbReference type="EMBL" id="JAMWBK010000007">
    <property type="protein sequence ID" value="KAJ8903718.1"/>
    <property type="molecule type" value="Genomic_DNA"/>
</dbReference>
<dbReference type="CDD" id="cd18140">
    <property type="entry name" value="HLD_clamp_RFC"/>
    <property type="match status" value="1"/>
</dbReference>
<keyword evidence="3" id="KW-0235">DNA replication</keyword>
<dbReference type="Gene3D" id="1.20.272.10">
    <property type="match status" value="1"/>
</dbReference>
<dbReference type="FunFam" id="3.40.50.300:FF:000395">
    <property type="entry name" value="Replication factor C subunit 1"/>
    <property type="match status" value="1"/>
</dbReference>
<dbReference type="InterPro" id="IPR047854">
    <property type="entry name" value="RFC_lid"/>
</dbReference>
<dbReference type="InterPro" id="IPR003959">
    <property type="entry name" value="ATPase_AAA_core"/>
</dbReference>
<feature type="compositionally biased region" description="Basic and acidic residues" evidence="7">
    <location>
        <begin position="51"/>
        <end position="71"/>
    </location>
</feature>